<keyword evidence="2 5" id="KW-0812">Transmembrane</keyword>
<dbReference type="InterPro" id="IPR019109">
    <property type="entry name" value="MamF_MmsF"/>
</dbReference>
<evidence type="ECO:0000256" key="1">
    <source>
        <dbReference type="ARBA" id="ARBA00004141"/>
    </source>
</evidence>
<comment type="caution">
    <text evidence="6">The sequence shown here is derived from an EMBL/GenBank/DDBJ whole genome shotgun (WGS) entry which is preliminary data.</text>
</comment>
<proteinExistence type="predicted"/>
<organism evidence="6 7">
    <name type="scientific">Pseudopedobacter saltans</name>
    <dbReference type="NCBI Taxonomy" id="151895"/>
    <lineage>
        <taxon>Bacteria</taxon>
        <taxon>Pseudomonadati</taxon>
        <taxon>Bacteroidota</taxon>
        <taxon>Sphingobacteriia</taxon>
        <taxon>Sphingobacteriales</taxon>
        <taxon>Sphingobacteriaceae</taxon>
        <taxon>Pseudopedobacter</taxon>
    </lineage>
</organism>
<evidence type="ECO:0000256" key="3">
    <source>
        <dbReference type="ARBA" id="ARBA00022989"/>
    </source>
</evidence>
<evidence type="ECO:0000313" key="6">
    <source>
        <dbReference type="EMBL" id="PZP49471.1"/>
    </source>
</evidence>
<dbReference type="Pfam" id="PF09685">
    <property type="entry name" value="MamF_MmsF"/>
    <property type="match status" value="1"/>
</dbReference>
<keyword evidence="3 5" id="KW-1133">Transmembrane helix</keyword>
<evidence type="ECO:0000256" key="2">
    <source>
        <dbReference type="ARBA" id="ARBA00022692"/>
    </source>
</evidence>
<keyword evidence="4 5" id="KW-0472">Membrane</keyword>
<gene>
    <name evidence="6" type="ORF">DI598_07740</name>
</gene>
<dbReference type="AlphaFoldDB" id="A0A2W5EZP4"/>
<feature type="transmembrane region" description="Helical" evidence="5">
    <location>
        <begin position="20"/>
        <end position="39"/>
    </location>
</feature>
<accession>A0A2W5EZP4</accession>
<reference evidence="6 7" key="1">
    <citation type="submission" date="2017-11" db="EMBL/GenBank/DDBJ databases">
        <title>Infants hospitalized years apart are colonized by the same room-sourced microbial strains.</title>
        <authorList>
            <person name="Brooks B."/>
            <person name="Olm M.R."/>
            <person name="Firek B.A."/>
            <person name="Baker R."/>
            <person name="Thomas B.C."/>
            <person name="Morowitz M.J."/>
            <person name="Banfield J.F."/>
        </authorList>
    </citation>
    <scope>NUCLEOTIDE SEQUENCE [LARGE SCALE GENOMIC DNA]</scope>
    <source>
        <strain evidence="6">S2_009_000_R2_76</strain>
    </source>
</reference>
<evidence type="ECO:0008006" key="8">
    <source>
        <dbReference type="Google" id="ProtNLM"/>
    </source>
</evidence>
<evidence type="ECO:0000313" key="7">
    <source>
        <dbReference type="Proteomes" id="UP000249645"/>
    </source>
</evidence>
<feature type="transmembrane region" description="Helical" evidence="5">
    <location>
        <begin position="77"/>
        <end position="98"/>
    </location>
</feature>
<dbReference type="EMBL" id="QFOI01000110">
    <property type="protein sequence ID" value="PZP49471.1"/>
    <property type="molecule type" value="Genomic_DNA"/>
</dbReference>
<name>A0A2W5EZP4_9SPHI</name>
<evidence type="ECO:0000256" key="5">
    <source>
        <dbReference type="SAM" id="Phobius"/>
    </source>
</evidence>
<comment type="subcellular location">
    <subcellularLocation>
        <location evidence="1">Membrane</location>
        <topology evidence="1">Multi-pass membrane protein</topology>
    </subcellularLocation>
</comment>
<feature type="transmembrane region" description="Helical" evidence="5">
    <location>
        <begin position="51"/>
        <end position="71"/>
    </location>
</feature>
<sequence>MENQTTPNVGTQDNGKTIAIVSYLFWLGWIIAFILNNGNKTSLGSYHIRQSLMLWIVSIIAGVASFILAFIPFVGGIISWVIYVGLFVLWIMGLINAINGQEKPIPVVGEKANEMLKGVA</sequence>
<evidence type="ECO:0000256" key="4">
    <source>
        <dbReference type="ARBA" id="ARBA00023136"/>
    </source>
</evidence>
<protein>
    <recommendedName>
        <fullName evidence="8">Import component protein</fullName>
    </recommendedName>
</protein>
<dbReference type="Proteomes" id="UP000249645">
    <property type="component" value="Unassembled WGS sequence"/>
</dbReference>